<dbReference type="KEGG" id="mrr:Moror_1822"/>
<feature type="compositionally biased region" description="Low complexity" evidence="1">
    <location>
        <begin position="316"/>
        <end position="330"/>
    </location>
</feature>
<evidence type="ECO:0000313" key="3">
    <source>
        <dbReference type="EMBL" id="ESK87721.1"/>
    </source>
</evidence>
<dbReference type="InterPro" id="IPR005198">
    <property type="entry name" value="Glyco_hydro_76"/>
</dbReference>
<sequence length="446" mass="48200">MAPRALKTLYQIPNGSPDITLSQEERVSIARNGIEMAISMFNAVGQLNDSSSYGTAGRLYGDLAEFDLVTNQTIYKDRLLRLFSQARTIESLFPNDTVSFASSALWITSPNHGYLNALATGSYLTATAYLAEATTNQTYIDLAIETETFYYYHLRNFQGAFLDGIDAATCTPGTEDAHPYNAGLMMEGLAVLANVTRNTTIEEHLMEVINKTVPNRSWQGVDGIIAADTSGELSGQYIIRGLAAIYNRSKSFDLRKYIRNYIGVQYNAVLGNARMQGSSIYGASWTGPPASTFSGEGQTNALVALVAAIPLRDEVSPTPTSGGPNPTATSINDKNPTNVKAIAGGVFGGVVLLALLVGLALVVLRRRKQRQTSASVEDGHKNVTDETGSSKERTTNAAPNQPRTHMTSGQFGGVPTAELVRMLNERLQPGQWQEDEVPPEYASQHG</sequence>
<keyword evidence="2" id="KW-0812">Transmembrane</keyword>
<proteinExistence type="predicted"/>
<keyword evidence="4" id="KW-1185">Reference proteome</keyword>
<keyword evidence="2" id="KW-0472">Membrane</keyword>
<dbReference type="SUPFAM" id="SSF48208">
    <property type="entry name" value="Six-hairpin glycosidases"/>
    <property type="match status" value="1"/>
</dbReference>
<evidence type="ECO:0000313" key="4">
    <source>
        <dbReference type="Proteomes" id="UP000017559"/>
    </source>
</evidence>
<feature type="compositionally biased region" description="Polar residues" evidence="1">
    <location>
        <begin position="395"/>
        <end position="409"/>
    </location>
</feature>
<dbReference type="HOGENOM" id="CLU_030049_0_0_1"/>
<name>V2X4N0_MONRO</name>
<dbReference type="AlphaFoldDB" id="V2X4N0"/>
<keyword evidence="2" id="KW-1133">Transmembrane helix</keyword>
<dbReference type="Gene3D" id="1.20.5.510">
    <property type="entry name" value="Single helix bin"/>
    <property type="match status" value="1"/>
</dbReference>
<protein>
    <submittedName>
        <fullName evidence="3">Glycoside hydrolase family 76 protein</fullName>
    </submittedName>
</protein>
<dbReference type="Proteomes" id="UP000017559">
    <property type="component" value="Unassembled WGS sequence"/>
</dbReference>
<dbReference type="EMBL" id="AWSO01000748">
    <property type="protein sequence ID" value="ESK87721.1"/>
    <property type="molecule type" value="Genomic_DNA"/>
</dbReference>
<keyword evidence="3" id="KW-0378">Hydrolase</keyword>
<dbReference type="Pfam" id="PF03663">
    <property type="entry name" value="Glyco_hydro_76"/>
    <property type="match status" value="1"/>
</dbReference>
<feature type="region of interest" description="Disordered" evidence="1">
    <location>
        <begin position="314"/>
        <end position="336"/>
    </location>
</feature>
<organism evidence="3 4">
    <name type="scientific">Moniliophthora roreri (strain MCA 2997)</name>
    <name type="common">Cocoa frosty pod rot fungus</name>
    <name type="synonym">Crinipellis roreri</name>
    <dbReference type="NCBI Taxonomy" id="1381753"/>
    <lineage>
        <taxon>Eukaryota</taxon>
        <taxon>Fungi</taxon>
        <taxon>Dikarya</taxon>
        <taxon>Basidiomycota</taxon>
        <taxon>Agaricomycotina</taxon>
        <taxon>Agaricomycetes</taxon>
        <taxon>Agaricomycetidae</taxon>
        <taxon>Agaricales</taxon>
        <taxon>Marasmiineae</taxon>
        <taxon>Marasmiaceae</taxon>
        <taxon>Moniliophthora</taxon>
    </lineage>
</organism>
<dbReference type="PANTHER" id="PTHR47791:SF3">
    <property type="entry name" value="MEIOTICALLY UP-REGULATED GENE 191 PROTEIN"/>
    <property type="match status" value="1"/>
</dbReference>
<dbReference type="InterPro" id="IPR008928">
    <property type="entry name" value="6-hairpin_glycosidase_sf"/>
</dbReference>
<accession>V2X4N0</accession>
<feature type="transmembrane region" description="Helical" evidence="2">
    <location>
        <begin position="341"/>
        <end position="364"/>
    </location>
</feature>
<dbReference type="PANTHER" id="PTHR47791">
    <property type="entry name" value="MEIOTICALLY UP-REGULATED GENE 191 PROTEIN"/>
    <property type="match status" value="1"/>
</dbReference>
<dbReference type="OrthoDB" id="3067581at2759"/>
<gene>
    <name evidence="3" type="ORF">Moror_1822</name>
</gene>
<evidence type="ECO:0000256" key="1">
    <source>
        <dbReference type="SAM" id="MobiDB-lite"/>
    </source>
</evidence>
<reference evidence="3 4" key="1">
    <citation type="journal article" date="2014" name="BMC Genomics">
        <title>Genome and secretome analysis of the hemibiotrophic fungal pathogen, Moniliophthora roreri, which causes frosty pod rot disease of cacao: mechanisms of the biotrophic and necrotrophic phases.</title>
        <authorList>
            <person name="Meinhardt L.W."/>
            <person name="Costa G.G.L."/>
            <person name="Thomazella D.P.T."/>
            <person name="Teixeira P.J.P.L."/>
            <person name="Carazzolle M.F."/>
            <person name="Schuster S.C."/>
            <person name="Carlson J.E."/>
            <person name="Guiltinan M.J."/>
            <person name="Mieczkowski P."/>
            <person name="Farmer A."/>
            <person name="Ramaraj T."/>
            <person name="Crozier J."/>
            <person name="Davis R.E."/>
            <person name="Shao J."/>
            <person name="Melnick R.L."/>
            <person name="Pereira G.A.G."/>
            <person name="Bailey B.A."/>
        </authorList>
    </citation>
    <scope>NUCLEOTIDE SEQUENCE [LARGE SCALE GENOMIC DNA]</scope>
    <source>
        <strain evidence="3 4">MCA 2997</strain>
    </source>
</reference>
<feature type="region of interest" description="Disordered" evidence="1">
    <location>
        <begin position="368"/>
        <end position="446"/>
    </location>
</feature>
<comment type="caution">
    <text evidence="3">The sequence shown here is derived from an EMBL/GenBank/DDBJ whole genome shotgun (WGS) entry which is preliminary data.</text>
</comment>
<dbReference type="GO" id="GO:0016787">
    <property type="term" value="F:hydrolase activity"/>
    <property type="evidence" value="ECO:0007669"/>
    <property type="project" value="UniProtKB-KW"/>
</dbReference>
<feature type="compositionally biased region" description="Basic and acidic residues" evidence="1">
    <location>
        <begin position="377"/>
        <end position="394"/>
    </location>
</feature>
<dbReference type="InterPro" id="IPR053169">
    <property type="entry name" value="MUG_Protein"/>
</dbReference>
<dbReference type="Gene3D" id="1.50.10.20">
    <property type="match status" value="1"/>
</dbReference>
<evidence type="ECO:0000256" key="2">
    <source>
        <dbReference type="SAM" id="Phobius"/>
    </source>
</evidence>
<dbReference type="GO" id="GO:0005975">
    <property type="term" value="P:carbohydrate metabolic process"/>
    <property type="evidence" value="ECO:0007669"/>
    <property type="project" value="InterPro"/>
</dbReference>